<dbReference type="Proteomes" id="UP000190648">
    <property type="component" value="Unassembled WGS sequence"/>
</dbReference>
<dbReference type="AlphaFoldDB" id="A0A1V4JNY9"/>
<evidence type="ECO:0000313" key="2">
    <source>
        <dbReference type="Proteomes" id="UP000190648"/>
    </source>
</evidence>
<name>A0A1V4JNY9_PATFA</name>
<protein>
    <submittedName>
        <fullName evidence="1">Uncharacterized protein</fullName>
    </submittedName>
</protein>
<evidence type="ECO:0000313" key="1">
    <source>
        <dbReference type="EMBL" id="OPJ73916.1"/>
    </source>
</evidence>
<organism evidence="1 2">
    <name type="scientific">Patagioenas fasciata monilis</name>
    <dbReference type="NCBI Taxonomy" id="372326"/>
    <lineage>
        <taxon>Eukaryota</taxon>
        <taxon>Metazoa</taxon>
        <taxon>Chordata</taxon>
        <taxon>Craniata</taxon>
        <taxon>Vertebrata</taxon>
        <taxon>Euteleostomi</taxon>
        <taxon>Archelosauria</taxon>
        <taxon>Archosauria</taxon>
        <taxon>Dinosauria</taxon>
        <taxon>Saurischia</taxon>
        <taxon>Theropoda</taxon>
        <taxon>Coelurosauria</taxon>
        <taxon>Aves</taxon>
        <taxon>Neognathae</taxon>
        <taxon>Neoaves</taxon>
        <taxon>Columbimorphae</taxon>
        <taxon>Columbiformes</taxon>
        <taxon>Columbidae</taxon>
        <taxon>Patagioenas</taxon>
    </lineage>
</organism>
<dbReference type="EMBL" id="LSYS01006880">
    <property type="protein sequence ID" value="OPJ73916.1"/>
    <property type="molecule type" value="Genomic_DNA"/>
</dbReference>
<comment type="caution">
    <text evidence="1">The sequence shown here is derived from an EMBL/GenBank/DDBJ whole genome shotgun (WGS) entry which is preliminary data.</text>
</comment>
<gene>
    <name evidence="1" type="ORF">AV530_013333</name>
</gene>
<reference evidence="1 2" key="1">
    <citation type="submission" date="2016-02" db="EMBL/GenBank/DDBJ databases">
        <title>Band-tailed pigeon sequencing and assembly.</title>
        <authorList>
            <person name="Soares A.E."/>
            <person name="Novak B.J."/>
            <person name="Rice E.S."/>
            <person name="O'Connell B."/>
            <person name="Chang D."/>
            <person name="Weber S."/>
            <person name="Shapiro B."/>
        </authorList>
    </citation>
    <scope>NUCLEOTIDE SEQUENCE [LARGE SCALE GENOMIC DNA]</scope>
    <source>
        <strain evidence="1">BTP2013</strain>
        <tissue evidence="1">Blood</tissue>
    </source>
</reference>
<sequence length="106" mass="12238">MSAHVDVAGQWYSKTVFIFIIKGSNVLYFSRSDNQKEGRLQAHCPRKDPLKKLSLLHFCRQSALQYPYSFYSLKMCSVEMLCCERWLFIILLGGNCFLELDGAVFS</sequence>
<keyword evidence="2" id="KW-1185">Reference proteome</keyword>
<proteinExistence type="predicted"/>
<accession>A0A1V4JNY9</accession>